<proteinExistence type="predicted"/>
<gene>
    <name evidence="3" type="ORF">LCGC14_2933100</name>
</gene>
<keyword evidence="1" id="KW-1188">Viral release from host cell</keyword>
<dbReference type="Pfam" id="PF17289">
    <property type="entry name" value="Terminase_6C"/>
    <property type="match status" value="1"/>
</dbReference>
<dbReference type="AlphaFoldDB" id="A0A0F8XK77"/>
<dbReference type="InterPro" id="IPR035421">
    <property type="entry name" value="Terminase_6C"/>
</dbReference>
<organism evidence="3">
    <name type="scientific">marine sediment metagenome</name>
    <dbReference type="NCBI Taxonomy" id="412755"/>
    <lineage>
        <taxon>unclassified sequences</taxon>
        <taxon>metagenomes</taxon>
        <taxon>ecological metagenomes</taxon>
    </lineage>
</organism>
<reference evidence="3" key="1">
    <citation type="journal article" date="2015" name="Nature">
        <title>Complex archaea that bridge the gap between prokaryotes and eukaryotes.</title>
        <authorList>
            <person name="Spang A."/>
            <person name="Saw J.H."/>
            <person name="Jorgensen S.L."/>
            <person name="Zaremba-Niedzwiedzka K."/>
            <person name="Martijn J."/>
            <person name="Lind A.E."/>
            <person name="van Eijk R."/>
            <person name="Schleper C."/>
            <person name="Guy L."/>
            <person name="Ettema T.J."/>
        </authorList>
    </citation>
    <scope>NUCLEOTIDE SEQUENCE</scope>
</reference>
<evidence type="ECO:0000259" key="2">
    <source>
        <dbReference type="Pfam" id="PF17289"/>
    </source>
</evidence>
<accession>A0A0F8XK77</accession>
<sequence>IIFILDVKRFREAAGTTENLIKMQAQIDAKQYGNAVVVRMEQEPGASGKIVIAHYRKVLIGLPFLGDRVTGSKDVRATPLASYCEAGQVKLVNGRWIDPWLDELTIFPDGEHDDQVDSASGAFNFLAGPMPSTAELLAQAARQGQRIRS</sequence>
<feature type="domain" description="Terminase large subunit gp17-like C-terminal" evidence="2">
    <location>
        <begin position="22"/>
        <end position="123"/>
    </location>
</feature>
<dbReference type="InterPro" id="IPR006517">
    <property type="entry name" value="Phage_terminase_lsu-like_C"/>
</dbReference>
<name>A0A0F8XK77_9ZZZZ</name>
<comment type="caution">
    <text evidence="3">The sequence shown here is derived from an EMBL/GenBank/DDBJ whole genome shotgun (WGS) entry which is preliminary data.</text>
</comment>
<protein>
    <recommendedName>
        <fullName evidence="2">Terminase large subunit gp17-like C-terminal domain-containing protein</fullName>
    </recommendedName>
</protein>
<evidence type="ECO:0000256" key="1">
    <source>
        <dbReference type="ARBA" id="ARBA00022612"/>
    </source>
</evidence>
<feature type="non-terminal residue" evidence="3">
    <location>
        <position position="1"/>
    </location>
</feature>
<dbReference type="EMBL" id="LAZR01058603">
    <property type="protein sequence ID" value="KKK69532.1"/>
    <property type="molecule type" value="Genomic_DNA"/>
</dbReference>
<evidence type="ECO:0000313" key="3">
    <source>
        <dbReference type="EMBL" id="KKK69532.1"/>
    </source>
</evidence>
<dbReference type="NCBIfam" id="TIGR01630">
    <property type="entry name" value="psiM2_ORF9"/>
    <property type="match status" value="1"/>
</dbReference>